<reference evidence="14 15" key="1">
    <citation type="submission" date="2018-09" db="EMBL/GenBank/DDBJ databases">
        <title>Characterization of the phylogenetic diversity of five novel species belonging to the genus Bifidobacterium.</title>
        <authorList>
            <person name="Lugli G.A."/>
            <person name="Duranti S."/>
            <person name="Milani C."/>
        </authorList>
    </citation>
    <scope>NUCLEOTIDE SEQUENCE [LARGE SCALE GENOMIC DNA]</scope>
    <source>
        <strain evidence="14 15">2033B</strain>
    </source>
</reference>
<feature type="repeat" description="Lumazine-binding" evidence="11">
    <location>
        <begin position="1"/>
        <end position="97"/>
    </location>
</feature>
<evidence type="ECO:0000256" key="8">
    <source>
        <dbReference type="ARBA" id="ARBA00022679"/>
    </source>
</evidence>
<dbReference type="PANTHER" id="PTHR21098:SF12">
    <property type="entry name" value="RIBOFLAVIN SYNTHASE"/>
    <property type="match status" value="1"/>
</dbReference>
<dbReference type="EMBL" id="QXGK01000007">
    <property type="protein sequence ID" value="RSX56941.1"/>
    <property type="molecule type" value="Genomic_DNA"/>
</dbReference>
<dbReference type="Pfam" id="PF00677">
    <property type="entry name" value="Lum_binding"/>
    <property type="match status" value="2"/>
</dbReference>
<evidence type="ECO:0000256" key="1">
    <source>
        <dbReference type="ARBA" id="ARBA00000968"/>
    </source>
</evidence>
<dbReference type="InterPro" id="IPR023366">
    <property type="entry name" value="ATP_synth_asu-like_sf"/>
</dbReference>
<proteinExistence type="predicted"/>
<dbReference type="OrthoDB" id="9788537at2"/>
<dbReference type="PROSITE" id="PS51177">
    <property type="entry name" value="LUMAZINE_BIND"/>
    <property type="match status" value="2"/>
</dbReference>
<evidence type="ECO:0000313" key="15">
    <source>
        <dbReference type="Proteomes" id="UP000287470"/>
    </source>
</evidence>
<comment type="caution">
    <text evidence="14">The sequence shown here is derived from an EMBL/GenBank/DDBJ whole genome shotgun (WGS) entry which is preliminary data.</text>
</comment>
<dbReference type="InterPro" id="IPR026017">
    <property type="entry name" value="Lumazine-bd_dom"/>
</dbReference>
<feature type="compositionally biased region" description="Basic and acidic residues" evidence="12">
    <location>
        <begin position="203"/>
        <end position="213"/>
    </location>
</feature>
<sequence>MFTGIIEDVGTVTSLRCGVDSASIAVSSSVVVTDRTRVGESIAVNGVCLTVTSVHGTTFTADVMHETLRRSSLGSLRRGSHVNVERAMPADGRFSGHLVSGHIDGVGTVESVTTDGIATSYAIGAPKPLMRFIARKGSITVDGISLTVTFADECSFGVSVIPHTASHTVLAERRTGDLVNLEIDPIARYVQRLMSMPEIGDAGGRHHADKDASESAITESFLRSHGF</sequence>
<evidence type="ECO:0000256" key="9">
    <source>
        <dbReference type="ARBA" id="ARBA00022737"/>
    </source>
</evidence>
<dbReference type="NCBIfam" id="TIGR00187">
    <property type="entry name" value="ribE"/>
    <property type="match status" value="1"/>
</dbReference>
<comment type="function">
    <text evidence="2">Catalyzes the dismutation of two molecules of 6,7-dimethyl-8-ribityllumazine, resulting in the formation of riboflavin and 5-amino-6-(D-ribitylamino)uracil.</text>
</comment>
<dbReference type="EC" id="2.5.1.9" evidence="5 10"/>
<dbReference type="GO" id="GO:0004746">
    <property type="term" value="F:riboflavin synthase activity"/>
    <property type="evidence" value="ECO:0007669"/>
    <property type="project" value="UniProtKB-UniRule"/>
</dbReference>
<gene>
    <name evidence="14" type="ORF">D2E24_0886</name>
</gene>
<evidence type="ECO:0000256" key="12">
    <source>
        <dbReference type="SAM" id="MobiDB-lite"/>
    </source>
</evidence>
<dbReference type="InterPro" id="IPR017938">
    <property type="entry name" value="Riboflavin_synthase-like_b-brl"/>
</dbReference>
<comment type="pathway">
    <text evidence="3">Cofactor biosynthesis; riboflavin biosynthesis; riboflavin from 2-hydroxy-3-oxobutyl phosphate and 5-amino-6-(D-ribitylamino)uracil: step 2/2.</text>
</comment>
<dbReference type="CDD" id="cd00402">
    <property type="entry name" value="Riboflavin_synthase_like"/>
    <property type="match status" value="1"/>
</dbReference>
<evidence type="ECO:0000256" key="7">
    <source>
        <dbReference type="ARBA" id="ARBA00022619"/>
    </source>
</evidence>
<comment type="catalytic activity">
    <reaction evidence="1">
        <text>2 6,7-dimethyl-8-(1-D-ribityl)lumazine + H(+) = 5-amino-6-(D-ribitylamino)uracil + riboflavin</text>
        <dbReference type="Rhea" id="RHEA:20772"/>
        <dbReference type="ChEBI" id="CHEBI:15378"/>
        <dbReference type="ChEBI" id="CHEBI:15934"/>
        <dbReference type="ChEBI" id="CHEBI:57986"/>
        <dbReference type="ChEBI" id="CHEBI:58201"/>
        <dbReference type="EC" id="2.5.1.9"/>
    </reaction>
</comment>
<dbReference type="PIRSF" id="PIRSF000498">
    <property type="entry name" value="Riboflavin_syn_A"/>
    <property type="match status" value="1"/>
</dbReference>
<dbReference type="RefSeq" id="WP_125968150.1">
    <property type="nucleotide sequence ID" value="NZ_QXGK01000007.1"/>
</dbReference>
<accession>A0A430FUF5</accession>
<feature type="domain" description="Lumazine-binding" evidence="13">
    <location>
        <begin position="1"/>
        <end position="97"/>
    </location>
</feature>
<evidence type="ECO:0000313" key="14">
    <source>
        <dbReference type="EMBL" id="RSX56941.1"/>
    </source>
</evidence>
<protein>
    <recommendedName>
        <fullName evidence="6 10">Riboflavin synthase</fullName>
        <ecNumber evidence="5 10">2.5.1.9</ecNumber>
    </recommendedName>
</protein>
<comment type="subunit">
    <text evidence="4">Homotrimer.</text>
</comment>
<dbReference type="Proteomes" id="UP000287470">
    <property type="component" value="Unassembled WGS sequence"/>
</dbReference>
<feature type="domain" description="Lumazine-binding" evidence="13">
    <location>
        <begin position="98"/>
        <end position="194"/>
    </location>
</feature>
<name>A0A430FUF5_9BIFI</name>
<dbReference type="GO" id="GO:0009231">
    <property type="term" value="P:riboflavin biosynthetic process"/>
    <property type="evidence" value="ECO:0007669"/>
    <property type="project" value="UniProtKB-KW"/>
</dbReference>
<feature type="region of interest" description="Disordered" evidence="12">
    <location>
        <begin position="202"/>
        <end position="227"/>
    </location>
</feature>
<keyword evidence="8" id="KW-0808">Transferase</keyword>
<dbReference type="PANTHER" id="PTHR21098">
    <property type="entry name" value="RIBOFLAVIN SYNTHASE ALPHA CHAIN"/>
    <property type="match status" value="1"/>
</dbReference>
<dbReference type="Gene3D" id="2.40.30.20">
    <property type="match status" value="2"/>
</dbReference>
<keyword evidence="15" id="KW-1185">Reference proteome</keyword>
<feature type="repeat" description="Lumazine-binding" evidence="11">
    <location>
        <begin position="98"/>
        <end position="194"/>
    </location>
</feature>
<evidence type="ECO:0000256" key="11">
    <source>
        <dbReference type="PROSITE-ProRule" id="PRU00524"/>
    </source>
</evidence>
<evidence type="ECO:0000256" key="2">
    <source>
        <dbReference type="ARBA" id="ARBA00002803"/>
    </source>
</evidence>
<dbReference type="AlphaFoldDB" id="A0A430FUF5"/>
<evidence type="ECO:0000256" key="3">
    <source>
        <dbReference type="ARBA" id="ARBA00004887"/>
    </source>
</evidence>
<organism evidence="14 15">
    <name type="scientific">Bifidobacterium samirii</name>
    <dbReference type="NCBI Taxonomy" id="2306974"/>
    <lineage>
        <taxon>Bacteria</taxon>
        <taxon>Bacillati</taxon>
        <taxon>Actinomycetota</taxon>
        <taxon>Actinomycetes</taxon>
        <taxon>Bifidobacteriales</taxon>
        <taxon>Bifidobacteriaceae</taxon>
        <taxon>Bifidobacterium</taxon>
    </lineage>
</organism>
<keyword evidence="7" id="KW-0686">Riboflavin biosynthesis</keyword>
<dbReference type="InterPro" id="IPR001783">
    <property type="entry name" value="Lumazine-bd"/>
</dbReference>
<evidence type="ECO:0000256" key="6">
    <source>
        <dbReference type="ARBA" id="ARBA00013950"/>
    </source>
</evidence>
<dbReference type="FunFam" id="2.40.30.20:FF:000004">
    <property type="entry name" value="Riboflavin synthase, alpha subunit"/>
    <property type="match status" value="1"/>
</dbReference>
<evidence type="ECO:0000259" key="13">
    <source>
        <dbReference type="PROSITE" id="PS51177"/>
    </source>
</evidence>
<keyword evidence="9" id="KW-0677">Repeat</keyword>
<evidence type="ECO:0000256" key="4">
    <source>
        <dbReference type="ARBA" id="ARBA00011233"/>
    </source>
</evidence>
<dbReference type="FunFam" id="2.40.30.20:FF:000003">
    <property type="entry name" value="Riboflavin synthase, alpha subunit"/>
    <property type="match status" value="1"/>
</dbReference>
<evidence type="ECO:0000256" key="10">
    <source>
        <dbReference type="NCBIfam" id="TIGR00187"/>
    </source>
</evidence>
<evidence type="ECO:0000256" key="5">
    <source>
        <dbReference type="ARBA" id="ARBA00012827"/>
    </source>
</evidence>
<dbReference type="NCBIfam" id="NF006767">
    <property type="entry name" value="PRK09289.1"/>
    <property type="match status" value="1"/>
</dbReference>
<dbReference type="SUPFAM" id="SSF63380">
    <property type="entry name" value="Riboflavin synthase domain-like"/>
    <property type="match status" value="2"/>
</dbReference>